<dbReference type="AlphaFoldDB" id="Q2CBX2"/>
<dbReference type="OrthoDB" id="7861420at2"/>
<accession>Q2CBX2</accession>
<dbReference type="SUPFAM" id="SSF47090">
    <property type="entry name" value="PGBD-like"/>
    <property type="match status" value="1"/>
</dbReference>
<protein>
    <submittedName>
        <fullName evidence="2">Lipoprotein, putative</fullName>
    </submittedName>
</protein>
<evidence type="ECO:0000313" key="2">
    <source>
        <dbReference type="EMBL" id="EAR50148.1"/>
    </source>
</evidence>
<dbReference type="RefSeq" id="WP_007256656.1">
    <property type="nucleotide sequence ID" value="NZ_CH724108.1"/>
</dbReference>
<keyword evidence="2" id="KW-0449">Lipoprotein</keyword>
<dbReference type="InterPro" id="IPR036366">
    <property type="entry name" value="PGBDSf"/>
</dbReference>
<dbReference type="InterPro" id="IPR002477">
    <property type="entry name" value="Peptidoglycan-bd-like"/>
</dbReference>
<feature type="domain" description="Peptidoglycan binding-like" evidence="1">
    <location>
        <begin position="110"/>
        <end position="147"/>
    </location>
</feature>
<dbReference type="Pfam" id="PF01471">
    <property type="entry name" value="PG_binding_1"/>
    <property type="match status" value="1"/>
</dbReference>
<proteinExistence type="predicted"/>
<reference evidence="2 3" key="1">
    <citation type="journal article" date="2010" name="J. Bacteriol.">
        <title>Genome sequences of Oceanicola granulosus HTCC2516(T) and Oceanicola batsensis HTCC2597(TDelta).</title>
        <authorList>
            <person name="Thrash J.C."/>
            <person name="Cho J.C."/>
            <person name="Vergin K.L."/>
            <person name="Giovannoni S.J."/>
        </authorList>
    </citation>
    <scope>NUCLEOTIDE SEQUENCE [LARGE SCALE GENOMIC DNA]</scope>
    <source>
        <strain evidence="3">ATCC BAA-861 / DSM 15982 / KCTC 12143 / HTCC2516</strain>
    </source>
</reference>
<dbReference type="HOGENOM" id="CLU_099428_0_0_5"/>
<dbReference type="PROSITE" id="PS51257">
    <property type="entry name" value="PROKAR_LIPOPROTEIN"/>
    <property type="match status" value="1"/>
</dbReference>
<evidence type="ECO:0000313" key="3">
    <source>
        <dbReference type="Proteomes" id="UP000003635"/>
    </source>
</evidence>
<dbReference type="InterPro" id="IPR036365">
    <property type="entry name" value="PGBD-like_sf"/>
</dbReference>
<gene>
    <name evidence="2" type="ORF">OG2516_15709</name>
</gene>
<dbReference type="STRING" id="314256.OG2516_15709"/>
<sequence length="182" mass="19385">MISPSPRAATLLALLLAACAPGDDGAGRIAPFADRLEIARDPEGRCLGRTISPALIETVTEQVIVAPAEIGPDGAQLRPATFRTVTEQRIVRERRETEFEAICPEALTVEFVTNLQRALQARGALTGPADAAYDTRTQAAVQAFQSEIGGPDSPVLARTTAVRLGLVALRQSEIDILDETAR</sequence>
<dbReference type="eggNOG" id="COG3409">
    <property type="taxonomic scope" value="Bacteria"/>
</dbReference>
<dbReference type="EMBL" id="AAOT01000035">
    <property type="protein sequence ID" value="EAR50148.1"/>
    <property type="molecule type" value="Genomic_DNA"/>
</dbReference>
<keyword evidence="3" id="KW-1185">Reference proteome</keyword>
<dbReference type="Proteomes" id="UP000003635">
    <property type="component" value="Unassembled WGS sequence"/>
</dbReference>
<comment type="caution">
    <text evidence="2">The sequence shown here is derived from an EMBL/GenBank/DDBJ whole genome shotgun (WGS) entry which is preliminary data.</text>
</comment>
<evidence type="ECO:0000259" key="1">
    <source>
        <dbReference type="Pfam" id="PF01471"/>
    </source>
</evidence>
<organism evidence="2 3">
    <name type="scientific">Oceanicola granulosus (strain ATCC BAA-861 / DSM 15982 / KCTC 12143 / HTCC2516)</name>
    <dbReference type="NCBI Taxonomy" id="314256"/>
    <lineage>
        <taxon>Bacteria</taxon>
        <taxon>Pseudomonadati</taxon>
        <taxon>Pseudomonadota</taxon>
        <taxon>Alphaproteobacteria</taxon>
        <taxon>Rhodobacterales</taxon>
        <taxon>Roseobacteraceae</taxon>
        <taxon>Oceanicola</taxon>
    </lineage>
</organism>
<dbReference type="Gene3D" id="1.10.101.10">
    <property type="entry name" value="PGBD-like superfamily/PGBD"/>
    <property type="match status" value="1"/>
</dbReference>
<name>Q2CBX2_OCEGH</name>